<dbReference type="PANTHER" id="PTHR12277">
    <property type="entry name" value="ALPHA/BETA HYDROLASE DOMAIN-CONTAINING PROTEIN"/>
    <property type="match status" value="1"/>
</dbReference>
<proteinExistence type="predicted"/>
<dbReference type="Pfam" id="PF00561">
    <property type="entry name" value="Abhydrolase_1"/>
    <property type="match status" value="1"/>
</dbReference>
<dbReference type="Proteomes" id="UP000477680">
    <property type="component" value="Chromosome"/>
</dbReference>
<organism evidence="3 4">
    <name type="scientific">Kineobactrum salinum</name>
    <dbReference type="NCBI Taxonomy" id="2708301"/>
    <lineage>
        <taxon>Bacteria</taxon>
        <taxon>Pseudomonadati</taxon>
        <taxon>Pseudomonadota</taxon>
        <taxon>Gammaproteobacteria</taxon>
        <taxon>Cellvibrionales</taxon>
        <taxon>Halieaceae</taxon>
        <taxon>Kineobactrum</taxon>
    </lineage>
</organism>
<keyword evidence="3" id="KW-0378">Hydrolase</keyword>
<evidence type="ECO:0000313" key="4">
    <source>
        <dbReference type="Proteomes" id="UP000477680"/>
    </source>
</evidence>
<dbReference type="AlphaFoldDB" id="A0A6C0U3N1"/>
<dbReference type="SUPFAM" id="SSF53474">
    <property type="entry name" value="alpha/beta-Hydrolases"/>
    <property type="match status" value="1"/>
</dbReference>
<protein>
    <submittedName>
        <fullName evidence="3">Alpha/beta hydrolase</fullName>
    </submittedName>
</protein>
<name>A0A6C0U3N1_9GAMM</name>
<dbReference type="KEGG" id="kim:G3T16_14650"/>
<dbReference type="InterPro" id="IPR029058">
    <property type="entry name" value="AB_hydrolase_fold"/>
</dbReference>
<dbReference type="RefSeq" id="WP_163495887.1">
    <property type="nucleotide sequence ID" value="NZ_CP048711.1"/>
</dbReference>
<dbReference type="EMBL" id="CP048711">
    <property type="protein sequence ID" value="QIB66453.1"/>
    <property type="molecule type" value="Genomic_DNA"/>
</dbReference>
<feature type="transmembrane region" description="Helical" evidence="1">
    <location>
        <begin position="6"/>
        <end position="24"/>
    </location>
</feature>
<dbReference type="Gene3D" id="3.40.50.1820">
    <property type="entry name" value="alpha/beta hydrolase"/>
    <property type="match status" value="1"/>
</dbReference>
<keyword evidence="1" id="KW-0472">Membrane</keyword>
<dbReference type="PANTHER" id="PTHR12277:SF79">
    <property type="entry name" value="XAA-PRO DIPEPTIDYL-PEPTIDASE-RELATED"/>
    <property type="match status" value="1"/>
</dbReference>
<keyword evidence="4" id="KW-1185">Reference proteome</keyword>
<sequence length="274" mass="29940">MKLFSLAAVVALGYVGVTLMYALLQRSLVYYPQAQAEDAAVAAVRRAGGEPWLDEEGRWLGWWQGDAGARHRVLVLHGNAGHALSRRYWVDLFQSFHASGPWRVHVLEYPGYGPRPGVPTEASLRDAALQALDHLQAEDSAPVLLLGESLGSGVAAHLVAQRRDAVAGLLLVTPFSSLVAAARHHLPLLPVSLLMLDRFDTRGLLADYEGPLVVVTGSEDRVVPEKLALPLVQDHRGPLLHWSQPGADHNAIDLNPRAGGWQDIDQFLRRHISD</sequence>
<dbReference type="GO" id="GO:0016787">
    <property type="term" value="F:hydrolase activity"/>
    <property type="evidence" value="ECO:0007669"/>
    <property type="project" value="UniProtKB-KW"/>
</dbReference>
<evidence type="ECO:0000313" key="3">
    <source>
        <dbReference type="EMBL" id="QIB66453.1"/>
    </source>
</evidence>
<gene>
    <name evidence="3" type="ORF">G3T16_14650</name>
</gene>
<dbReference type="InterPro" id="IPR000073">
    <property type="entry name" value="AB_hydrolase_1"/>
</dbReference>
<evidence type="ECO:0000256" key="1">
    <source>
        <dbReference type="SAM" id="Phobius"/>
    </source>
</evidence>
<keyword evidence="1" id="KW-0812">Transmembrane</keyword>
<reference evidence="3 4" key="1">
    <citation type="submission" date="2020-02" db="EMBL/GenBank/DDBJ databases">
        <title>Genome sequencing for Kineobactrum sp. M2.</title>
        <authorList>
            <person name="Park S.-J."/>
        </authorList>
    </citation>
    <scope>NUCLEOTIDE SEQUENCE [LARGE SCALE GENOMIC DNA]</scope>
    <source>
        <strain evidence="3 4">M2</strain>
    </source>
</reference>
<evidence type="ECO:0000259" key="2">
    <source>
        <dbReference type="Pfam" id="PF00561"/>
    </source>
</evidence>
<feature type="domain" description="AB hydrolase-1" evidence="2">
    <location>
        <begin position="73"/>
        <end position="188"/>
    </location>
</feature>
<keyword evidence="1" id="KW-1133">Transmembrane helix</keyword>
<accession>A0A6C0U3N1</accession>